<name>A0AAD5XB95_9FUNG</name>
<keyword evidence="3" id="KW-0808">Transferase</keyword>
<feature type="domain" description="Protein kinase" evidence="9">
    <location>
        <begin position="1"/>
        <end position="253"/>
    </location>
</feature>
<comment type="subcellular location">
    <subcellularLocation>
        <location evidence="1">Nucleus</location>
    </subcellularLocation>
</comment>
<evidence type="ECO:0000256" key="2">
    <source>
        <dbReference type="ARBA" id="ARBA00022527"/>
    </source>
</evidence>
<dbReference type="GO" id="GO:0005634">
    <property type="term" value="C:nucleus"/>
    <property type="evidence" value="ECO:0007669"/>
    <property type="project" value="UniProtKB-SubCell"/>
</dbReference>
<dbReference type="PROSITE" id="PS00108">
    <property type="entry name" value="PROTEIN_KINASE_ST"/>
    <property type="match status" value="1"/>
</dbReference>
<evidence type="ECO:0000256" key="4">
    <source>
        <dbReference type="ARBA" id="ARBA00022741"/>
    </source>
</evidence>
<evidence type="ECO:0000256" key="6">
    <source>
        <dbReference type="ARBA" id="ARBA00022840"/>
    </source>
</evidence>
<dbReference type="InterPro" id="IPR011009">
    <property type="entry name" value="Kinase-like_dom_sf"/>
</dbReference>
<keyword evidence="4" id="KW-0547">Nucleotide-binding</keyword>
<dbReference type="GO" id="GO:0004674">
    <property type="term" value="F:protein serine/threonine kinase activity"/>
    <property type="evidence" value="ECO:0007669"/>
    <property type="project" value="UniProtKB-KW"/>
</dbReference>
<evidence type="ECO:0000256" key="7">
    <source>
        <dbReference type="ARBA" id="ARBA00023242"/>
    </source>
</evidence>
<feature type="compositionally biased region" description="Polar residues" evidence="8">
    <location>
        <begin position="139"/>
        <end position="170"/>
    </location>
</feature>
<evidence type="ECO:0000256" key="8">
    <source>
        <dbReference type="SAM" id="MobiDB-lite"/>
    </source>
</evidence>
<feature type="region of interest" description="Disordered" evidence="8">
    <location>
        <begin position="139"/>
        <end position="173"/>
    </location>
</feature>
<dbReference type="PROSITE" id="PS50011">
    <property type="entry name" value="PROTEIN_KINASE_DOM"/>
    <property type="match status" value="1"/>
</dbReference>
<keyword evidence="5" id="KW-0418">Kinase</keyword>
<evidence type="ECO:0000259" key="9">
    <source>
        <dbReference type="PROSITE" id="PS50011"/>
    </source>
</evidence>
<dbReference type="InterPro" id="IPR050117">
    <property type="entry name" value="MAPK"/>
</dbReference>
<dbReference type="EMBL" id="JADGJH010001503">
    <property type="protein sequence ID" value="KAJ3112818.1"/>
    <property type="molecule type" value="Genomic_DNA"/>
</dbReference>
<keyword evidence="11" id="KW-1185">Reference proteome</keyword>
<proteinExistence type="predicted"/>
<accession>A0AAD5XB95</accession>
<dbReference type="InterPro" id="IPR000719">
    <property type="entry name" value="Prot_kinase_dom"/>
</dbReference>
<dbReference type="Gene3D" id="1.10.510.10">
    <property type="entry name" value="Transferase(Phosphotransferase) domain 1"/>
    <property type="match status" value="2"/>
</dbReference>
<dbReference type="GO" id="GO:0005524">
    <property type="term" value="F:ATP binding"/>
    <property type="evidence" value="ECO:0007669"/>
    <property type="project" value="UniProtKB-KW"/>
</dbReference>
<dbReference type="SMART" id="SM00220">
    <property type="entry name" value="S_TKc"/>
    <property type="match status" value="1"/>
</dbReference>
<evidence type="ECO:0000256" key="3">
    <source>
        <dbReference type="ARBA" id="ARBA00022679"/>
    </source>
</evidence>
<organism evidence="10 11">
    <name type="scientific">Physocladia obscura</name>
    <dbReference type="NCBI Taxonomy" id="109957"/>
    <lineage>
        <taxon>Eukaryota</taxon>
        <taxon>Fungi</taxon>
        <taxon>Fungi incertae sedis</taxon>
        <taxon>Chytridiomycota</taxon>
        <taxon>Chytridiomycota incertae sedis</taxon>
        <taxon>Chytridiomycetes</taxon>
        <taxon>Chytridiales</taxon>
        <taxon>Chytriomycetaceae</taxon>
        <taxon>Physocladia</taxon>
    </lineage>
</organism>
<dbReference type="Pfam" id="PF00069">
    <property type="entry name" value="Pkinase"/>
    <property type="match status" value="1"/>
</dbReference>
<evidence type="ECO:0000256" key="5">
    <source>
        <dbReference type="ARBA" id="ARBA00022777"/>
    </source>
</evidence>
<dbReference type="SUPFAM" id="SSF56112">
    <property type="entry name" value="Protein kinase-like (PK-like)"/>
    <property type="match status" value="1"/>
</dbReference>
<protein>
    <recommendedName>
        <fullName evidence="9">Protein kinase domain-containing protein</fullName>
    </recommendedName>
</protein>
<evidence type="ECO:0000256" key="1">
    <source>
        <dbReference type="ARBA" id="ARBA00004123"/>
    </source>
</evidence>
<evidence type="ECO:0000313" key="10">
    <source>
        <dbReference type="EMBL" id="KAJ3112818.1"/>
    </source>
</evidence>
<dbReference type="InterPro" id="IPR008271">
    <property type="entry name" value="Ser/Thr_kinase_AS"/>
</dbReference>
<dbReference type="AlphaFoldDB" id="A0AAD5XB95"/>
<keyword evidence="2" id="KW-0723">Serine/threonine-protein kinase</keyword>
<dbReference type="PANTHER" id="PTHR24055">
    <property type="entry name" value="MITOGEN-ACTIVATED PROTEIN KINASE"/>
    <property type="match status" value="1"/>
</dbReference>
<dbReference type="Proteomes" id="UP001211907">
    <property type="component" value="Unassembled WGS sequence"/>
</dbReference>
<evidence type="ECO:0000313" key="11">
    <source>
        <dbReference type="Proteomes" id="UP001211907"/>
    </source>
</evidence>
<sequence length="511" mass="56273">MFQHGFFHRDLKPENLLMTQNTVKIADFGLARETRSLPPYTEYVSTRWYRAPEVLLKNPNYSSPIDMWAMGTIIAELFLMNPIFPGTSEIDQLHKICAVLGSPANYASVSGNCSMVEPGIAFGLAGGMVGSNAASRVTTPLSQSRETFSSTASQPLSENSRPRTSQSSPIMTKPLLQLPGQQQRDRLTGGGPWIEGIKLAGAMGFKFPNATPVMLSEIIPNASAEALVLIGDLLLFDPHRRISAYEAIQNTWFKNLNDSNQTAQRSFIAPKYTESKFDNPKVVQSVPVIPKPIVEYGKLSKFATSSDSFDFLSDDRSTADNDDDDVSLDKLFQHNCNSIHAKMTSRQSDLGLGIKKKIEVEQYSVKGSSLSQDQFILPKHRVCPVPVVPSIRPQTNASTSRYSFERDTTNDVRPTVSLRLKSSLSNSDLFLGAMQMPSQFEGFGQGLDISSTGTDLRKQYRPLPKIGKTNVIRNNGHSGGSKSSTESIGTGLVDELQLDKKRTLPSVLRRI</sequence>
<gene>
    <name evidence="10" type="ORF">HK100_002209</name>
</gene>
<reference evidence="10" key="1">
    <citation type="submission" date="2020-05" db="EMBL/GenBank/DDBJ databases">
        <title>Phylogenomic resolution of chytrid fungi.</title>
        <authorList>
            <person name="Stajich J.E."/>
            <person name="Amses K."/>
            <person name="Simmons R."/>
            <person name="Seto K."/>
            <person name="Myers J."/>
            <person name="Bonds A."/>
            <person name="Quandt C.A."/>
            <person name="Barry K."/>
            <person name="Liu P."/>
            <person name="Grigoriev I."/>
            <person name="Longcore J.E."/>
            <person name="James T.Y."/>
        </authorList>
    </citation>
    <scope>NUCLEOTIDE SEQUENCE</scope>
    <source>
        <strain evidence="10">JEL0513</strain>
    </source>
</reference>
<keyword evidence="7" id="KW-0539">Nucleus</keyword>
<dbReference type="FunFam" id="1.10.510.10:FF:000624">
    <property type="entry name" value="Mitogen-activated protein kinase"/>
    <property type="match status" value="1"/>
</dbReference>
<comment type="caution">
    <text evidence="10">The sequence shown here is derived from an EMBL/GenBank/DDBJ whole genome shotgun (WGS) entry which is preliminary data.</text>
</comment>
<keyword evidence="6" id="KW-0067">ATP-binding</keyword>